<name>A0A4V3D969_9ACTN</name>
<accession>A0A4V3D969</accession>
<dbReference type="Pfam" id="PF19054">
    <property type="entry name" value="DUF5753"/>
    <property type="match status" value="1"/>
</dbReference>
<dbReference type="Proteomes" id="UP000295281">
    <property type="component" value="Unassembled WGS sequence"/>
</dbReference>
<proteinExistence type="predicted"/>
<reference evidence="2 3" key="1">
    <citation type="submission" date="2019-03" db="EMBL/GenBank/DDBJ databases">
        <title>Genomic Encyclopedia of Type Strains, Phase IV (KMG-IV): sequencing the most valuable type-strain genomes for metagenomic binning, comparative biology and taxonomic classification.</title>
        <authorList>
            <person name="Goeker M."/>
        </authorList>
    </citation>
    <scope>NUCLEOTIDE SEQUENCE [LARGE SCALE GENOMIC DNA]</scope>
    <source>
        <strain evidence="2 3">DSM 46770</strain>
    </source>
</reference>
<feature type="domain" description="DUF5753" evidence="1">
    <location>
        <begin position="2"/>
        <end position="91"/>
    </location>
</feature>
<gene>
    <name evidence="2" type="ORF">EV190_101219</name>
</gene>
<comment type="caution">
    <text evidence="2">The sequence shown here is derived from an EMBL/GenBank/DDBJ whole genome shotgun (WGS) entry which is preliminary data.</text>
</comment>
<dbReference type="EMBL" id="SNYN01000001">
    <property type="protein sequence ID" value="TDQ54900.1"/>
    <property type="molecule type" value="Genomic_DNA"/>
</dbReference>
<dbReference type="InterPro" id="IPR043917">
    <property type="entry name" value="DUF5753"/>
</dbReference>
<organism evidence="2 3">
    <name type="scientific">Actinorugispora endophytica</name>
    <dbReference type="NCBI Taxonomy" id="1605990"/>
    <lineage>
        <taxon>Bacteria</taxon>
        <taxon>Bacillati</taxon>
        <taxon>Actinomycetota</taxon>
        <taxon>Actinomycetes</taxon>
        <taxon>Streptosporangiales</taxon>
        <taxon>Nocardiopsidaceae</taxon>
        <taxon>Actinorugispora</taxon>
    </lineage>
</organism>
<keyword evidence="3" id="KW-1185">Reference proteome</keyword>
<evidence type="ECO:0000313" key="3">
    <source>
        <dbReference type="Proteomes" id="UP000295281"/>
    </source>
</evidence>
<sequence>MQLRHLTHMAARHNIDIYVLPYRAGAHAATSGSFTIMDFPDPMDTSVVYVETPTSTLYLEEDEEVREFNTMISRAQSAALSPTLSLKLVEETITSLEE</sequence>
<evidence type="ECO:0000313" key="2">
    <source>
        <dbReference type="EMBL" id="TDQ54900.1"/>
    </source>
</evidence>
<protein>
    <recommendedName>
        <fullName evidence="1">DUF5753 domain-containing protein</fullName>
    </recommendedName>
</protein>
<dbReference type="AlphaFoldDB" id="A0A4V3D969"/>
<evidence type="ECO:0000259" key="1">
    <source>
        <dbReference type="Pfam" id="PF19054"/>
    </source>
</evidence>